<dbReference type="InterPro" id="IPR044855">
    <property type="entry name" value="CoA-Trfase_III_dom3_sf"/>
</dbReference>
<comment type="similarity">
    <text evidence="1">Belongs to the CoA-transferase III family.</text>
</comment>
<name>A0A375YTX1_MYCSH</name>
<reference evidence="3 4" key="1">
    <citation type="submission" date="2018-05" db="EMBL/GenBank/DDBJ databases">
        <authorList>
            <consortium name="IHU Genomes"/>
        </authorList>
    </citation>
    <scope>NUCLEOTIDE SEQUENCE [LARGE SCALE GENOMIC DNA]</scope>
    <source>
        <strain evidence="3 4">P7336</strain>
    </source>
</reference>
<accession>A0A375YTX1</accession>
<organism evidence="3 4">
    <name type="scientific">Mycobacterium shimoidei</name>
    <dbReference type="NCBI Taxonomy" id="29313"/>
    <lineage>
        <taxon>Bacteria</taxon>
        <taxon>Bacillati</taxon>
        <taxon>Actinomycetota</taxon>
        <taxon>Actinomycetes</taxon>
        <taxon>Mycobacteriales</taxon>
        <taxon>Mycobacteriaceae</taxon>
        <taxon>Mycobacterium</taxon>
    </lineage>
</organism>
<keyword evidence="4" id="KW-1185">Reference proteome</keyword>
<dbReference type="EMBL" id="UEGW01000001">
    <property type="protein sequence ID" value="SRX92279.1"/>
    <property type="molecule type" value="Genomic_DNA"/>
</dbReference>
<dbReference type="PANTHER" id="PTHR48228:SF6">
    <property type="entry name" value="L-CARNITINE COA-TRANSFERASE"/>
    <property type="match status" value="1"/>
</dbReference>
<evidence type="ECO:0000256" key="2">
    <source>
        <dbReference type="ARBA" id="ARBA00022679"/>
    </source>
</evidence>
<sequence>MTAYSGPPLIGVRVLDLASGEADAISRLIADLGADVLKIEPPGGSPGRAALPAVAGRSIRFALHNANKRSAVLDPDADADRQRFLELVAGADILIDSGIPGLATAFGNSCAQLADRFQRLVAMHVTDFGADGPHASWQATDPVMYALSTALSRSGLPTGTPVLPPEGIASATAAVQAAWAVLVAYFHRLRCGIGDYIDFSRFEAVVQALDPPFGAMGQGALAQRDAGAWRGRPRYQDVYPIFACKDGYVRTCVMAPRQWHGMRAWLGEPEEFQDPKYDTVGARFLAIREIGALTAALFADQTMAELVATGKTHGVPIAPVLSCAEVLTSDHFRAVGAFTAVQLTSADHVAAPVGPFVIDGRRAGLRHLAPSAGRHHPRWLDREPASHPAGHHDCGHRPFDGIRVVDLGIIVAGGELGRLFADMGAEVIKVESAQFPDGLRQTRAGQPMSQAIAWTNRNKYGLGLDMRNPEGADLFARLVADADIISANFKPGTLAALGFPYEKLRSLNPGIILAESSAFGDRGPWSVQLGYGPLVRAATGITRLWTGPASDDGRPPFLDAVTVFPDHIAARVTAIAALAALIGRHRTGRGAHVHISQAEVAINQLDTTYVTQAARAATLPVVDDPSCHGVYPCAGDDEWCVISLRDERDWCALAGVIGCRDLDRNRSDATAEIARWTRNLDKQTVTELLQQAGVPAGPMNRPADVLADPQVSHRKMLSDMVHPLFEAPLPAESGVAPYRNIPPAELRPAPTLGEHTREVCGKLLGLADAEIDRLINAGVLFTDGRTP</sequence>
<dbReference type="Proteomes" id="UP000252015">
    <property type="component" value="Unassembled WGS sequence"/>
</dbReference>
<keyword evidence="2" id="KW-0808">Transferase</keyword>
<dbReference type="STRING" id="29313.BHQ16_18565"/>
<gene>
    <name evidence="3" type="ORF">MSP7336_00504</name>
</gene>
<evidence type="ECO:0000313" key="3">
    <source>
        <dbReference type="EMBL" id="SRX92279.1"/>
    </source>
</evidence>
<dbReference type="Pfam" id="PF02515">
    <property type="entry name" value="CoA_transf_3"/>
    <property type="match status" value="2"/>
</dbReference>
<dbReference type="PANTHER" id="PTHR48228">
    <property type="entry name" value="SUCCINYL-COA--D-CITRAMALATE COA-TRANSFERASE"/>
    <property type="match status" value="1"/>
</dbReference>
<evidence type="ECO:0000256" key="1">
    <source>
        <dbReference type="ARBA" id="ARBA00008383"/>
    </source>
</evidence>
<dbReference type="RefSeq" id="WP_113962978.1">
    <property type="nucleotide sequence ID" value="NZ_UEGW01000001.1"/>
</dbReference>
<dbReference type="InterPro" id="IPR050509">
    <property type="entry name" value="CoA-transferase_III"/>
</dbReference>
<dbReference type="InterPro" id="IPR023606">
    <property type="entry name" value="CoA-Trfase_III_dom_1_sf"/>
</dbReference>
<evidence type="ECO:0000313" key="4">
    <source>
        <dbReference type="Proteomes" id="UP000252015"/>
    </source>
</evidence>
<proteinExistence type="inferred from homology"/>
<dbReference type="AlphaFoldDB" id="A0A375YTX1"/>
<dbReference type="GO" id="GO:0016740">
    <property type="term" value="F:transferase activity"/>
    <property type="evidence" value="ECO:0007669"/>
    <property type="project" value="UniProtKB-KW"/>
</dbReference>
<dbReference type="SUPFAM" id="SSF89796">
    <property type="entry name" value="CoA-transferase family III (CaiB/BaiF)"/>
    <property type="match status" value="2"/>
</dbReference>
<protein>
    <submittedName>
        <fullName evidence="3">Uncharacterized protein</fullName>
    </submittedName>
</protein>
<dbReference type="InterPro" id="IPR003673">
    <property type="entry name" value="CoA-Trfase_fam_III"/>
</dbReference>
<dbReference type="Gene3D" id="3.40.50.10540">
    <property type="entry name" value="Crotonobetainyl-coa:carnitine coa-transferase, domain 1"/>
    <property type="match status" value="2"/>
</dbReference>
<dbReference type="Gene3D" id="3.30.1540.10">
    <property type="entry name" value="formyl-coa transferase, domain 3"/>
    <property type="match status" value="2"/>
</dbReference>